<dbReference type="SUPFAM" id="SSF53067">
    <property type="entry name" value="Actin-like ATPase domain"/>
    <property type="match status" value="2"/>
</dbReference>
<dbReference type="InterPro" id="IPR050696">
    <property type="entry name" value="FtsA/MreB"/>
</dbReference>
<dbReference type="PANTHER" id="PTHR32432">
    <property type="entry name" value="CELL DIVISION PROTEIN FTSA-RELATED"/>
    <property type="match status" value="1"/>
</dbReference>
<dbReference type="InterPro" id="IPR043129">
    <property type="entry name" value="ATPase_NBD"/>
</dbReference>
<reference evidence="2 3" key="1">
    <citation type="submission" date="2020-08" db="EMBL/GenBank/DDBJ databases">
        <title>Genomic Encyclopedia of Type Strains, Phase IV (KMG-IV): sequencing the most valuable type-strain genomes for metagenomic binning, comparative biology and taxonomic classification.</title>
        <authorList>
            <person name="Goeker M."/>
        </authorList>
    </citation>
    <scope>NUCLEOTIDE SEQUENCE [LARGE SCALE GENOMIC DNA]</scope>
    <source>
        <strain evidence="2 3">DSM 103725</strain>
    </source>
</reference>
<dbReference type="PANTHER" id="PTHR32432:SF3">
    <property type="entry name" value="ETHANOLAMINE UTILIZATION PROTEIN EUTJ"/>
    <property type="match status" value="1"/>
</dbReference>
<evidence type="ECO:0000256" key="1">
    <source>
        <dbReference type="SAM" id="MobiDB-lite"/>
    </source>
</evidence>
<dbReference type="Proteomes" id="UP000541810">
    <property type="component" value="Unassembled WGS sequence"/>
</dbReference>
<evidence type="ECO:0000313" key="2">
    <source>
        <dbReference type="EMBL" id="MBB6430029.1"/>
    </source>
</evidence>
<keyword evidence="3" id="KW-1185">Reference proteome</keyword>
<evidence type="ECO:0000313" key="3">
    <source>
        <dbReference type="Proteomes" id="UP000541810"/>
    </source>
</evidence>
<feature type="compositionally biased region" description="Polar residues" evidence="1">
    <location>
        <begin position="359"/>
        <end position="372"/>
    </location>
</feature>
<name>A0A7X0H912_9BACT</name>
<comment type="caution">
    <text evidence="2">The sequence shown here is derived from an EMBL/GenBank/DDBJ whole genome shotgun (WGS) entry which is preliminary data.</text>
</comment>
<proteinExistence type="predicted"/>
<dbReference type="CDD" id="cd24049">
    <property type="entry name" value="ASKHA_NBD_PilM"/>
    <property type="match status" value="1"/>
</dbReference>
<protein>
    <submittedName>
        <fullName evidence="2">Type IV pilus assembly protein PilM</fullName>
    </submittedName>
</protein>
<dbReference type="InterPro" id="IPR005883">
    <property type="entry name" value="PilM"/>
</dbReference>
<dbReference type="Gene3D" id="3.30.420.40">
    <property type="match status" value="2"/>
</dbReference>
<feature type="region of interest" description="Disordered" evidence="1">
    <location>
        <begin position="348"/>
        <end position="372"/>
    </location>
</feature>
<dbReference type="EMBL" id="JACHGY010000001">
    <property type="protein sequence ID" value="MBB6430029.1"/>
    <property type="molecule type" value="Genomic_DNA"/>
</dbReference>
<dbReference type="AlphaFoldDB" id="A0A7X0H912"/>
<organism evidence="2 3">
    <name type="scientific">Algisphaera agarilytica</name>
    <dbReference type="NCBI Taxonomy" id="1385975"/>
    <lineage>
        <taxon>Bacteria</taxon>
        <taxon>Pseudomonadati</taxon>
        <taxon>Planctomycetota</taxon>
        <taxon>Phycisphaerae</taxon>
        <taxon>Phycisphaerales</taxon>
        <taxon>Phycisphaeraceae</taxon>
        <taxon>Algisphaera</taxon>
    </lineage>
</organism>
<sequence length="372" mass="39102">MQLSTRGGQVKVIAAARASLPQEMNAGSEGYHAALAAAIQQAYSEGGFSGNRVVTSLPVSSVQCKNLRLPMMPADELDSAVKWEAQDRFRMGKGQCCVQHMHAGNVNQGDEVRQELILLAAKLDQVESHVAAVTDCGLRPVAIDAVPSALARLSAMRQTLLSAESNGSEVQVILDIGQSATKVLIALDGQVRFYKPIEIGEGTFDSVLSGAMSISLDEARELRRGIAAMAGDSEDPSDSPNAEQSAKVMEALQPTLSELSREVGLCLRYYGVTFRGARPGHADLVGGGATPWLVSALGESAGLSLSLDQPLGGVDLSAVRDVIKPGTEGAWAVAAGLSIRDHMQQFTANPGADQDEESSVFTENATTKEVAA</sequence>
<gene>
    <name evidence="2" type="ORF">HNQ40_001835</name>
</gene>
<accession>A0A7X0H912</accession>
<dbReference type="Gene3D" id="3.30.1490.300">
    <property type="match status" value="1"/>
</dbReference>
<dbReference type="Pfam" id="PF11104">
    <property type="entry name" value="PilM_2"/>
    <property type="match status" value="1"/>
</dbReference>